<gene>
    <name evidence="2" type="ORF">AVDCRST_MAG88-4073</name>
</gene>
<feature type="region of interest" description="Disordered" evidence="1">
    <location>
        <begin position="27"/>
        <end position="69"/>
    </location>
</feature>
<proteinExistence type="predicted"/>
<reference evidence="2" key="1">
    <citation type="submission" date="2020-02" db="EMBL/GenBank/DDBJ databases">
        <authorList>
            <person name="Meier V. D."/>
        </authorList>
    </citation>
    <scope>NUCLEOTIDE SEQUENCE</scope>
    <source>
        <strain evidence="2">AVDCRST_MAG88</strain>
    </source>
</reference>
<accession>A0A6J4VR84</accession>
<sequence length="69" mass="7309">MSRLRRATPAVVVAFMLGVAGCGEEDVERGVDQGSEQIEESGRDAEKAGEDAAGEAEEGAEELEREAEK</sequence>
<dbReference type="EMBL" id="CADCWM010001008">
    <property type="protein sequence ID" value="CAA9586801.1"/>
    <property type="molecule type" value="Genomic_DNA"/>
</dbReference>
<dbReference type="PROSITE" id="PS51257">
    <property type="entry name" value="PROKAR_LIPOPROTEIN"/>
    <property type="match status" value="1"/>
</dbReference>
<evidence type="ECO:0000313" key="2">
    <source>
        <dbReference type="EMBL" id="CAA9586801.1"/>
    </source>
</evidence>
<feature type="compositionally biased region" description="Acidic residues" evidence="1">
    <location>
        <begin position="52"/>
        <end position="69"/>
    </location>
</feature>
<protein>
    <submittedName>
        <fullName evidence="2">Uncharacterized protein</fullName>
    </submittedName>
</protein>
<name>A0A6J4VR84_9BACT</name>
<feature type="compositionally biased region" description="Basic and acidic residues" evidence="1">
    <location>
        <begin position="40"/>
        <end position="50"/>
    </location>
</feature>
<organism evidence="2">
    <name type="scientific">uncultured Thermomicrobiales bacterium</name>
    <dbReference type="NCBI Taxonomy" id="1645740"/>
    <lineage>
        <taxon>Bacteria</taxon>
        <taxon>Pseudomonadati</taxon>
        <taxon>Thermomicrobiota</taxon>
        <taxon>Thermomicrobia</taxon>
        <taxon>Thermomicrobiales</taxon>
        <taxon>environmental samples</taxon>
    </lineage>
</organism>
<evidence type="ECO:0000256" key="1">
    <source>
        <dbReference type="SAM" id="MobiDB-lite"/>
    </source>
</evidence>
<dbReference type="AlphaFoldDB" id="A0A6J4VR84"/>